<sequence>MTIAEPKVVKSHTALFLTVSVLFGGNYMWAHFALQSFSALEVAWGRTVLAAATLAVVVLVTRDHYPRGKEIWIKLNVAALLFNTVSFVGMATAVSRITTVQVSIWNALVPLVTLGFVLVFIPEENPTWRRITGLSMGFLGALFIAHPWSGLGDFDAFGTGAIMVGTTSYAAGLVYARRNFANVSDTPTSIAAGQMLCAAIHFTLILPWFVTITSDASTISIFSMLILGIVGTGITYIMIQTLIKQSGAGVASDTTYVILFIAIALGIVVLGEELNIWQVIGSGLILIGLVIINRKEKTSVITP</sequence>
<dbReference type="PANTHER" id="PTHR32322:SF2">
    <property type="entry name" value="EAMA DOMAIN-CONTAINING PROTEIN"/>
    <property type="match status" value="1"/>
</dbReference>
<feature type="transmembrane region" description="Helical" evidence="5">
    <location>
        <begin position="133"/>
        <end position="150"/>
    </location>
</feature>
<dbReference type="InterPro" id="IPR000620">
    <property type="entry name" value="EamA_dom"/>
</dbReference>
<keyword evidence="2 5" id="KW-0812">Transmembrane</keyword>
<keyword evidence="4 5" id="KW-0472">Membrane</keyword>
<dbReference type="PANTHER" id="PTHR32322">
    <property type="entry name" value="INNER MEMBRANE TRANSPORTER"/>
    <property type="match status" value="1"/>
</dbReference>
<proteinExistence type="predicted"/>
<feature type="transmembrane region" description="Helical" evidence="5">
    <location>
        <begin position="276"/>
        <end position="293"/>
    </location>
</feature>
<dbReference type="Pfam" id="PF00892">
    <property type="entry name" value="EamA"/>
    <property type="match status" value="2"/>
</dbReference>
<feature type="transmembrane region" description="Helical" evidence="5">
    <location>
        <begin position="250"/>
        <end position="270"/>
    </location>
</feature>
<dbReference type="AlphaFoldDB" id="A0A094SLA9"/>
<protein>
    <recommendedName>
        <fullName evidence="6">EamA domain-containing protein</fullName>
    </recommendedName>
</protein>
<evidence type="ECO:0000256" key="1">
    <source>
        <dbReference type="ARBA" id="ARBA00004141"/>
    </source>
</evidence>
<feature type="transmembrane region" description="Helical" evidence="5">
    <location>
        <begin position="103"/>
        <end position="121"/>
    </location>
</feature>
<feature type="transmembrane region" description="Helical" evidence="5">
    <location>
        <begin position="156"/>
        <end position="176"/>
    </location>
</feature>
<dbReference type="Gene3D" id="1.10.3730.20">
    <property type="match status" value="1"/>
</dbReference>
<feature type="transmembrane region" description="Helical" evidence="5">
    <location>
        <begin position="216"/>
        <end position="238"/>
    </location>
</feature>
<feature type="transmembrane region" description="Helical" evidence="5">
    <location>
        <begin position="73"/>
        <end position="97"/>
    </location>
</feature>
<dbReference type="GO" id="GO:0016020">
    <property type="term" value="C:membrane"/>
    <property type="evidence" value="ECO:0007669"/>
    <property type="project" value="UniProtKB-SubCell"/>
</dbReference>
<name>A0A094SLA9_9ZZZZ</name>
<dbReference type="EMBL" id="JNSL01000032">
    <property type="protein sequence ID" value="KGA19308.1"/>
    <property type="molecule type" value="Genomic_DNA"/>
</dbReference>
<dbReference type="InterPro" id="IPR037185">
    <property type="entry name" value="EmrE-like"/>
</dbReference>
<evidence type="ECO:0000256" key="2">
    <source>
        <dbReference type="ARBA" id="ARBA00022692"/>
    </source>
</evidence>
<feature type="transmembrane region" description="Helical" evidence="5">
    <location>
        <begin position="12"/>
        <end position="30"/>
    </location>
</feature>
<evidence type="ECO:0000313" key="7">
    <source>
        <dbReference type="EMBL" id="KGA19308.1"/>
    </source>
</evidence>
<reference evidence="7" key="1">
    <citation type="submission" date="2014-06" db="EMBL/GenBank/DDBJ databases">
        <title>Key roles for freshwater Actinobacteria revealed by deep metagenomic sequencing.</title>
        <authorList>
            <person name="Ghai R."/>
            <person name="Mizuno C.M."/>
            <person name="Picazo A."/>
            <person name="Camacho A."/>
            <person name="Rodriguez-Valera F."/>
        </authorList>
    </citation>
    <scope>NUCLEOTIDE SEQUENCE</scope>
</reference>
<organism evidence="7">
    <name type="scientific">freshwater metagenome</name>
    <dbReference type="NCBI Taxonomy" id="449393"/>
    <lineage>
        <taxon>unclassified sequences</taxon>
        <taxon>metagenomes</taxon>
        <taxon>ecological metagenomes</taxon>
    </lineage>
</organism>
<feature type="transmembrane region" description="Helical" evidence="5">
    <location>
        <begin position="42"/>
        <end position="61"/>
    </location>
</feature>
<evidence type="ECO:0000256" key="3">
    <source>
        <dbReference type="ARBA" id="ARBA00022989"/>
    </source>
</evidence>
<evidence type="ECO:0000259" key="6">
    <source>
        <dbReference type="Pfam" id="PF00892"/>
    </source>
</evidence>
<dbReference type="SUPFAM" id="SSF103481">
    <property type="entry name" value="Multidrug resistance efflux transporter EmrE"/>
    <property type="match status" value="2"/>
</dbReference>
<evidence type="ECO:0000256" key="5">
    <source>
        <dbReference type="SAM" id="Phobius"/>
    </source>
</evidence>
<gene>
    <name evidence="7" type="ORF">GM51_6795</name>
</gene>
<feature type="domain" description="EamA" evidence="6">
    <location>
        <begin position="15"/>
        <end position="144"/>
    </location>
</feature>
<dbReference type="InterPro" id="IPR050638">
    <property type="entry name" value="AA-Vitamin_Transporters"/>
</dbReference>
<evidence type="ECO:0000256" key="4">
    <source>
        <dbReference type="ARBA" id="ARBA00023136"/>
    </source>
</evidence>
<keyword evidence="3 5" id="KW-1133">Transmembrane helix</keyword>
<feature type="domain" description="EamA" evidence="6">
    <location>
        <begin position="159"/>
        <end position="293"/>
    </location>
</feature>
<accession>A0A094SLA9</accession>
<feature type="transmembrane region" description="Helical" evidence="5">
    <location>
        <begin position="188"/>
        <end position="210"/>
    </location>
</feature>
<comment type="caution">
    <text evidence="7">The sequence shown here is derived from an EMBL/GenBank/DDBJ whole genome shotgun (WGS) entry which is preliminary data.</text>
</comment>
<comment type="subcellular location">
    <subcellularLocation>
        <location evidence="1">Membrane</location>
        <topology evidence="1">Multi-pass membrane protein</topology>
    </subcellularLocation>
</comment>